<gene>
    <name evidence="2" type="ORF">PISL3812_02982</name>
</gene>
<dbReference type="Proteomes" id="UP000054383">
    <property type="component" value="Unassembled WGS sequence"/>
</dbReference>
<protein>
    <recommendedName>
        <fullName evidence="4">LEA domain protein</fullName>
    </recommendedName>
</protein>
<dbReference type="OrthoDB" id="4023585at2759"/>
<sequence>MSFLTRTVPLTTARATGVIIAPSSVLAYRSISTTPVAQRGPVEATKDTIKKVDRTVANAAVKGIETGEKVTKKTQETIGLKGHEAEGKANEIAGEAKGKASELEGRAKGKAEELRHQMKP</sequence>
<keyword evidence="3" id="KW-1185">Reference proteome</keyword>
<organism evidence="2 3">
    <name type="scientific">Talaromyces islandicus</name>
    <name type="common">Penicillium islandicum</name>
    <dbReference type="NCBI Taxonomy" id="28573"/>
    <lineage>
        <taxon>Eukaryota</taxon>
        <taxon>Fungi</taxon>
        <taxon>Dikarya</taxon>
        <taxon>Ascomycota</taxon>
        <taxon>Pezizomycotina</taxon>
        <taxon>Eurotiomycetes</taxon>
        <taxon>Eurotiomycetidae</taxon>
        <taxon>Eurotiales</taxon>
        <taxon>Trichocomaceae</taxon>
        <taxon>Talaromyces</taxon>
        <taxon>Talaromyces sect. Islandici</taxon>
    </lineage>
</organism>
<dbReference type="AlphaFoldDB" id="A0A0U1LRG3"/>
<reference evidence="2 3" key="1">
    <citation type="submission" date="2015-04" db="EMBL/GenBank/DDBJ databases">
        <authorList>
            <person name="Syromyatnikov M.Y."/>
            <person name="Popov V.N."/>
        </authorList>
    </citation>
    <scope>NUCLEOTIDE SEQUENCE [LARGE SCALE GENOMIC DNA]</scope>
    <source>
        <strain evidence="2">WF-38-12</strain>
    </source>
</reference>
<dbReference type="OMA" id="APCNKGP"/>
<feature type="region of interest" description="Disordered" evidence="1">
    <location>
        <begin position="79"/>
        <end position="120"/>
    </location>
</feature>
<evidence type="ECO:0000313" key="2">
    <source>
        <dbReference type="EMBL" id="CRG85979.1"/>
    </source>
</evidence>
<proteinExistence type="predicted"/>
<evidence type="ECO:0008006" key="4">
    <source>
        <dbReference type="Google" id="ProtNLM"/>
    </source>
</evidence>
<evidence type="ECO:0000313" key="3">
    <source>
        <dbReference type="Proteomes" id="UP000054383"/>
    </source>
</evidence>
<dbReference type="EMBL" id="CVMT01000002">
    <property type="protein sequence ID" value="CRG85979.1"/>
    <property type="molecule type" value="Genomic_DNA"/>
</dbReference>
<accession>A0A0U1LRG3</accession>
<name>A0A0U1LRG3_TALIS</name>
<dbReference type="STRING" id="28573.A0A0U1LRG3"/>
<evidence type="ECO:0000256" key="1">
    <source>
        <dbReference type="SAM" id="MobiDB-lite"/>
    </source>
</evidence>